<proteinExistence type="predicted"/>
<organism evidence="2">
    <name type="scientific">uncultured Sulfurovum sp</name>
    <dbReference type="NCBI Taxonomy" id="269237"/>
    <lineage>
        <taxon>Bacteria</taxon>
        <taxon>Pseudomonadati</taxon>
        <taxon>Campylobacterota</taxon>
        <taxon>Epsilonproteobacteria</taxon>
        <taxon>Campylobacterales</taxon>
        <taxon>Sulfurovaceae</taxon>
        <taxon>Sulfurovum</taxon>
        <taxon>environmental samples</taxon>
    </lineage>
</organism>
<sequence>MSHQQYVTITHYKEREFFFLNHAIQTNDGFITKDIEQFHESEKEKFIERIRTLQTKYPTHQVISLSLAANQVVKDKEDPNQASAKIFNENYVMQEKIDIGNIPVSLYFSPYAILYEEYKHKLDEKLTLMIGLFDRKLYIMFVTKDKVHQSWTLGTRGLTEKQIADRVYKSMKAYYKIAFKFADHIEMLVSDDSPKLLKVLREELSMSILPTQKTIHTLLHNMGSDQRKFSSSYMKSFLSHNKEKLRHEYASTTDHPNTLASEEMHLNSLDDLRLNNPSQSTAIPKAKTNYGLSIMAFIPLIFVLMAGAYFTMQENAIQERLKRIEAQSYAQTNNALLSINAQDVFAAMGKSAELKSAKISNEAVEIKGVVWGIEPLRNALTELYHDGEFIIKPLENFMTEFSFKSKVYKGS</sequence>
<dbReference type="AlphaFoldDB" id="A0A6S6TXW7"/>
<accession>A0A6S6TXW7</accession>
<feature type="transmembrane region" description="Helical" evidence="1">
    <location>
        <begin position="290"/>
        <end position="312"/>
    </location>
</feature>
<evidence type="ECO:0000313" key="2">
    <source>
        <dbReference type="EMBL" id="CAA6819359.1"/>
    </source>
</evidence>
<keyword evidence="1" id="KW-0812">Transmembrane</keyword>
<evidence type="ECO:0000256" key="1">
    <source>
        <dbReference type="SAM" id="Phobius"/>
    </source>
</evidence>
<gene>
    <name evidence="2" type="ORF">HELGO_WM8700</name>
</gene>
<reference evidence="2" key="1">
    <citation type="submission" date="2020-01" db="EMBL/GenBank/DDBJ databases">
        <authorList>
            <person name="Meier V. D."/>
            <person name="Meier V D."/>
        </authorList>
    </citation>
    <scope>NUCLEOTIDE SEQUENCE</scope>
    <source>
        <strain evidence="2">HLG_WM_MAG_04</strain>
    </source>
</reference>
<protein>
    <submittedName>
        <fullName evidence="2">Uncharacterized protein</fullName>
    </submittedName>
</protein>
<name>A0A6S6TXW7_9BACT</name>
<keyword evidence="1" id="KW-0472">Membrane</keyword>
<dbReference type="EMBL" id="CACVAX010000053">
    <property type="protein sequence ID" value="CAA6819359.1"/>
    <property type="molecule type" value="Genomic_DNA"/>
</dbReference>
<keyword evidence="1" id="KW-1133">Transmembrane helix</keyword>